<dbReference type="RefSeq" id="WP_281286503.1">
    <property type="nucleotide sequence ID" value="NZ_JBHTGS010000001.1"/>
</dbReference>
<keyword evidence="2" id="KW-1185">Reference proteome</keyword>
<name>A0A543ATX2_9ACTN</name>
<dbReference type="InParanoid" id="A0A543ATX2"/>
<comment type="caution">
    <text evidence="1">The sequence shown here is derived from an EMBL/GenBank/DDBJ whole genome shotgun (WGS) entry which is preliminary data.</text>
</comment>
<evidence type="ECO:0000313" key="2">
    <source>
        <dbReference type="Proteomes" id="UP000317043"/>
    </source>
</evidence>
<accession>A0A543ATX2</accession>
<dbReference type="InterPro" id="IPR025368">
    <property type="entry name" value="DUF4272"/>
</dbReference>
<reference evidence="1 2" key="1">
    <citation type="submission" date="2019-06" db="EMBL/GenBank/DDBJ databases">
        <title>Sequencing the genomes of 1000 actinobacteria strains.</title>
        <authorList>
            <person name="Klenk H.-P."/>
        </authorList>
    </citation>
    <scope>NUCLEOTIDE SEQUENCE [LARGE SCALE GENOMIC DNA]</scope>
    <source>
        <strain evidence="1 2">DSM 45928</strain>
    </source>
</reference>
<sequence length="226" mass="26030">MTPLLFDPRQVRARTCDDLSQLGVPVRPEYLPATFQPDDRVALRPQPDIEARAAILNIVQARVFDMPPQMAMRWLLDARVLEELTRDEWQFIATGNGDPQRYSEQLESLYTLAWMLGLATHLDPSQYCNDGLPALMPDLRTQESMRLWRGRARPTARDAIEVAEMLDLYSCLGWLYTDAQRRGVHLGLPFDPSLVWHRRWALEWGIRAGSGNRLAHGGRPWDQIRL</sequence>
<dbReference type="Pfam" id="PF14094">
    <property type="entry name" value="DUF4272"/>
    <property type="match status" value="1"/>
</dbReference>
<gene>
    <name evidence="1" type="ORF">FB566_1538</name>
</gene>
<proteinExistence type="predicted"/>
<dbReference type="AlphaFoldDB" id="A0A543ATX2"/>
<dbReference type="Proteomes" id="UP000317043">
    <property type="component" value="Unassembled WGS sequence"/>
</dbReference>
<dbReference type="EMBL" id="VFOW01000001">
    <property type="protein sequence ID" value="TQL76018.1"/>
    <property type="molecule type" value="Genomic_DNA"/>
</dbReference>
<organism evidence="1 2">
    <name type="scientific">Stackebrandtia endophytica</name>
    <dbReference type="NCBI Taxonomy" id="1496996"/>
    <lineage>
        <taxon>Bacteria</taxon>
        <taxon>Bacillati</taxon>
        <taxon>Actinomycetota</taxon>
        <taxon>Actinomycetes</taxon>
        <taxon>Glycomycetales</taxon>
        <taxon>Glycomycetaceae</taxon>
        <taxon>Stackebrandtia</taxon>
    </lineage>
</organism>
<evidence type="ECO:0000313" key="1">
    <source>
        <dbReference type="EMBL" id="TQL76018.1"/>
    </source>
</evidence>
<protein>
    <submittedName>
        <fullName evidence="1">Uncharacterized protein DUF4272</fullName>
    </submittedName>
</protein>